<dbReference type="PROSITE" id="PS51257">
    <property type="entry name" value="PROKAR_LIPOPROTEIN"/>
    <property type="match status" value="1"/>
</dbReference>
<dbReference type="Gene3D" id="3.40.50.1980">
    <property type="entry name" value="Nitrogenase molybdenum iron protein domain"/>
    <property type="match status" value="2"/>
</dbReference>
<reference evidence="7 8" key="1">
    <citation type="submission" date="2020-08" db="EMBL/GenBank/DDBJ databases">
        <title>Genomic Encyclopedia of Type Strains, Phase IV (KMG-IV): sequencing the most valuable type-strain genomes for metagenomic binning, comparative biology and taxonomic classification.</title>
        <authorList>
            <person name="Goeker M."/>
        </authorList>
    </citation>
    <scope>NUCLEOTIDE SEQUENCE [LARGE SCALE GENOMIC DNA]</scope>
    <source>
        <strain evidence="7 8">DSM 45385</strain>
    </source>
</reference>
<protein>
    <submittedName>
        <fullName evidence="7">Iron complex transport system substrate-binding protein</fullName>
    </submittedName>
</protein>
<dbReference type="GO" id="GO:1901678">
    <property type="term" value="P:iron coordination entity transport"/>
    <property type="evidence" value="ECO:0007669"/>
    <property type="project" value="UniProtKB-ARBA"/>
</dbReference>
<evidence type="ECO:0000256" key="1">
    <source>
        <dbReference type="ARBA" id="ARBA00004196"/>
    </source>
</evidence>
<dbReference type="InterPro" id="IPR051313">
    <property type="entry name" value="Bact_iron-sidero_bind"/>
</dbReference>
<dbReference type="AlphaFoldDB" id="A0A7W8EF88"/>
<feature type="chain" id="PRO_5038416944" evidence="5">
    <location>
        <begin position="19"/>
        <end position="341"/>
    </location>
</feature>
<dbReference type="PANTHER" id="PTHR30532">
    <property type="entry name" value="IRON III DICITRATE-BINDING PERIPLASMIC PROTEIN"/>
    <property type="match status" value="1"/>
</dbReference>
<dbReference type="SUPFAM" id="SSF53807">
    <property type="entry name" value="Helical backbone' metal receptor"/>
    <property type="match status" value="1"/>
</dbReference>
<comment type="similarity">
    <text evidence="2">Belongs to the bacterial solute-binding protein 8 family.</text>
</comment>
<sequence length="341" mass="36269">MKRIILAVAVLLGTVACAPDNLAAAPATSAPAAKGFTPVTIEHKYGSTTVKAPPQRVVTVGLVEQDALLALGVVPVGTTEWFGEHPGAVGPWAKDKLGGAAVPQVLKDTGTGPQAEKIAALRPDLIIGLYSGLTKEQYATLSQIAPTVAQPKQYIDYGIPWQELTRTIGSIVGKPAEADTMVKGVEARFEQIKKDNPPFAGAGALMVSMYEGYFVFGSQDPRSRLLASLGFQLPPDLDKVIGDKFGANISRERLDLLDRDVLIWSVTNADKDVATLRGDGVYKNLKVAKEAREVFVVDGTDFADSASFITVLSLPYLLDRLVPMLSAAVDGKPETKPEPSS</sequence>
<evidence type="ECO:0000313" key="7">
    <source>
        <dbReference type="EMBL" id="MBB5077349.1"/>
    </source>
</evidence>
<evidence type="ECO:0000256" key="3">
    <source>
        <dbReference type="ARBA" id="ARBA00022448"/>
    </source>
</evidence>
<dbReference type="Proteomes" id="UP000568380">
    <property type="component" value="Unassembled WGS sequence"/>
</dbReference>
<organism evidence="7 8">
    <name type="scientific">Nonomuraea endophytica</name>
    <dbReference type="NCBI Taxonomy" id="714136"/>
    <lineage>
        <taxon>Bacteria</taxon>
        <taxon>Bacillati</taxon>
        <taxon>Actinomycetota</taxon>
        <taxon>Actinomycetes</taxon>
        <taxon>Streptosporangiales</taxon>
        <taxon>Streptosporangiaceae</taxon>
        <taxon>Nonomuraea</taxon>
    </lineage>
</organism>
<dbReference type="Pfam" id="PF01497">
    <property type="entry name" value="Peripla_BP_2"/>
    <property type="match status" value="1"/>
</dbReference>
<dbReference type="RefSeq" id="WP_312896338.1">
    <property type="nucleotide sequence ID" value="NZ_JACHIN010000003.1"/>
</dbReference>
<evidence type="ECO:0000259" key="6">
    <source>
        <dbReference type="PROSITE" id="PS50983"/>
    </source>
</evidence>
<dbReference type="PANTHER" id="PTHR30532:SF24">
    <property type="entry name" value="FERRIC ENTEROBACTIN-BINDING PERIPLASMIC PROTEIN FEPB"/>
    <property type="match status" value="1"/>
</dbReference>
<dbReference type="EMBL" id="JACHIN010000003">
    <property type="protein sequence ID" value="MBB5077349.1"/>
    <property type="molecule type" value="Genomic_DNA"/>
</dbReference>
<gene>
    <name evidence="7" type="ORF">HNR40_002822</name>
</gene>
<name>A0A7W8EF88_9ACTN</name>
<dbReference type="InterPro" id="IPR002491">
    <property type="entry name" value="ABC_transptr_periplasmic_BD"/>
</dbReference>
<keyword evidence="8" id="KW-1185">Reference proteome</keyword>
<dbReference type="GO" id="GO:0030288">
    <property type="term" value="C:outer membrane-bounded periplasmic space"/>
    <property type="evidence" value="ECO:0007669"/>
    <property type="project" value="TreeGrafter"/>
</dbReference>
<comment type="caution">
    <text evidence="7">The sequence shown here is derived from an EMBL/GenBank/DDBJ whole genome shotgun (WGS) entry which is preliminary data.</text>
</comment>
<dbReference type="PROSITE" id="PS50983">
    <property type="entry name" value="FE_B12_PBP"/>
    <property type="match status" value="1"/>
</dbReference>
<feature type="domain" description="Fe/B12 periplasmic-binding" evidence="6">
    <location>
        <begin position="56"/>
        <end position="329"/>
    </location>
</feature>
<keyword evidence="4 5" id="KW-0732">Signal</keyword>
<dbReference type="CDD" id="cd01146">
    <property type="entry name" value="FhuD"/>
    <property type="match status" value="1"/>
</dbReference>
<evidence type="ECO:0000256" key="2">
    <source>
        <dbReference type="ARBA" id="ARBA00008814"/>
    </source>
</evidence>
<feature type="signal peptide" evidence="5">
    <location>
        <begin position="1"/>
        <end position="18"/>
    </location>
</feature>
<proteinExistence type="inferred from homology"/>
<keyword evidence="3" id="KW-0813">Transport</keyword>
<comment type="subcellular location">
    <subcellularLocation>
        <location evidence="1">Cell envelope</location>
    </subcellularLocation>
</comment>
<evidence type="ECO:0000313" key="8">
    <source>
        <dbReference type="Proteomes" id="UP000568380"/>
    </source>
</evidence>
<accession>A0A7W8EF88</accession>
<evidence type="ECO:0000256" key="4">
    <source>
        <dbReference type="ARBA" id="ARBA00022729"/>
    </source>
</evidence>
<evidence type="ECO:0000256" key="5">
    <source>
        <dbReference type="SAM" id="SignalP"/>
    </source>
</evidence>